<evidence type="ECO:0000313" key="4">
    <source>
        <dbReference type="EMBL" id="XDV72938.1"/>
    </source>
</evidence>
<feature type="transmembrane region" description="Helical" evidence="2">
    <location>
        <begin position="174"/>
        <end position="194"/>
    </location>
</feature>
<feature type="region of interest" description="Disordered" evidence="1">
    <location>
        <begin position="582"/>
        <end position="616"/>
    </location>
</feature>
<feature type="transmembrane region" description="Helical" evidence="2">
    <location>
        <begin position="37"/>
        <end position="56"/>
    </location>
</feature>
<gene>
    <name evidence="4" type="ORF">ABQM86_07195</name>
</gene>
<feature type="compositionally biased region" description="Pro residues" evidence="1">
    <location>
        <begin position="24"/>
        <end position="33"/>
    </location>
</feature>
<dbReference type="PANTHER" id="PTHR42736:SF1">
    <property type="entry name" value="PROTEIN-GLUTAMINE GAMMA-GLUTAMYLTRANSFERASE"/>
    <property type="match status" value="1"/>
</dbReference>
<organism evidence="4">
    <name type="scientific">Paenarthrobacter sp. AMU7</name>
    <dbReference type="NCBI Taxonomy" id="3162492"/>
    <lineage>
        <taxon>Bacteria</taxon>
        <taxon>Bacillati</taxon>
        <taxon>Actinomycetota</taxon>
        <taxon>Actinomycetes</taxon>
        <taxon>Micrococcales</taxon>
        <taxon>Micrococcaceae</taxon>
        <taxon>Paenarthrobacter</taxon>
    </lineage>
</organism>
<dbReference type="InterPro" id="IPR002931">
    <property type="entry name" value="Transglutaminase-like"/>
</dbReference>
<dbReference type="InterPro" id="IPR038765">
    <property type="entry name" value="Papain-like_cys_pep_sf"/>
</dbReference>
<evidence type="ECO:0000256" key="2">
    <source>
        <dbReference type="SAM" id="Phobius"/>
    </source>
</evidence>
<dbReference type="InterPro" id="IPR052901">
    <property type="entry name" value="Bact_TGase-like"/>
</dbReference>
<sequence length="833" mass="87456">MTATSHLGTPAPVQLGGTSGPKPSGSPRPQTPGPGPYPWVMAVSIVVAVLGAALSLNGVLRGWAWFMPLITTVLVVALTLALLRTLRAKPLLATLGSFASLAGILSFTFFRQESLAGFIPTAGTFTAVGRLIKRAAETVVSESAPVAPNAGIVFVMCACLGLLVILIDALAVPLAMPAASGIGLLAVMVVPATIKPQSVGVAGFLGAAVGYLLILGCSHWFAPDARLQSGSGRGAGQFRRSLVAGGLALALAMVVPLAIPGFETGTFPQGSRLSPWGTSNGLNPMITLGNSLRSPTGSGRITYATSASGPLYLRSVTIDHFDGETWAPDDRAAQRRAGADRLETGYSVQAEVVNTVTSVNAGLFTSPYLPAPFAPASVNGLNGRWTWDPATLSIMSTETTTRAQRYVVFSGAPKVTAESLSQATAAPQGISEDFLRIPGNLPDIVRQTADSVTASAGSNYGKALAIQKYLRSGEFTYSLQAPVQNGYDGNGLSVLADFLAVKSGYCVHFSSAMAVMARAEGIPSRIAVGYAPGRLTGESVALVGQGSFPEYEVDARDAHAWPELYFEGLGWVPFEPTPSRGVPPDYATETSVPSNLSTNADEKEVLTTPAPATPAPVPLPGVETPATGSPSANPLPVIGGAAAAVALLLAFLWSPRLSRTILRRRRLNQKPPDEADALQPGYKDPAPELAWAELQDLATDYGLPSTPSETPRHFSTRLRSSAALGDAGGMDDAAHVAVASLTSDFERQRYGRQTGPAATPAAATRIAVVRETLRNNARWLVRFRADWLPPSMMRRWVHALGAPFRSVGSLATVVGRGFARWWRTLRGVLPQRR</sequence>
<keyword evidence="2" id="KW-0472">Membrane</keyword>
<proteinExistence type="predicted"/>
<accession>A0AB39YUR5</accession>
<feature type="compositionally biased region" description="Polar residues" evidence="1">
    <location>
        <begin position="588"/>
        <end position="599"/>
    </location>
</feature>
<feature type="transmembrane region" description="Helical" evidence="2">
    <location>
        <begin position="635"/>
        <end position="654"/>
    </location>
</feature>
<dbReference type="SUPFAM" id="SSF54001">
    <property type="entry name" value="Cysteine proteinases"/>
    <property type="match status" value="1"/>
</dbReference>
<dbReference type="EMBL" id="CP165735">
    <property type="protein sequence ID" value="XDV72938.1"/>
    <property type="molecule type" value="Genomic_DNA"/>
</dbReference>
<dbReference type="RefSeq" id="WP_369746274.1">
    <property type="nucleotide sequence ID" value="NZ_CP165735.1"/>
</dbReference>
<dbReference type="AlphaFoldDB" id="A0AB39YUR5"/>
<feature type="transmembrane region" description="Helical" evidence="2">
    <location>
        <begin position="62"/>
        <end position="83"/>
    </location>
</feature>
<name>A0AB39YUR5_9MICC</name>
<feature type="transmembrane region" description="Helical" evidence="2">
    <location>
        <begin position="146"/>
        <end position="167"/>
    </location>
</feature>
<feature type="transmembrane region" description="Helical" evidence="2">
    <location>
        <begin position="200"/>
        <end position="221"/>
    </location>
</feature>
<dbReference type="Gene3D" id="3.10.620.30">
    <property type="match status" value="1"/>
</dbReference>
<feature type="region of interest" description="Disordered" evidence="1">
    <location>
        <begin position="1"/>
        <end position="33"/>
    </location>
</feature>
<dbReference type="Pfam" id="PF01841">
    <property type="entry name" value="Transglut_core"/>
    <property type="match status" value="1"/>
</dbReference>
<keyword evidence="2" id="KW-0812">Transmembrane</keyword>
<keyword evidence="2" id="KW-1133">Transmembrane helix</keyword>
<reference evidence="4" key="1">
    <citation type="submission" date="2024-07" db="EMBL/GenBank/DDBJ databases">
        <authorList>
            <person name="Li J."/>
            <person name="Wei H."/>
            <person name="Ma J."/>
        </authorList>
    </citation>
    <scope>NUCLEOTIDE SEQUENCE</scope>
    <source>
        <strain evidence="4">AMU7</strain>
    </source>
</reference>
<dbReference type="SMART" id="SM00460">
    <property type="entry name" value="TGc"/>
    <property type="match status" value="1"/>
</dbReference>
<evidence type="ECO:0000259" key="3">
    <source>
        <dbReference type="SMART" id="SM00460"/>
    </source>
</evidence>
<dbReference type="PANTHER" id="PTHR42736">
    <property type="entry name" value="PROTEIN-GLUTAMINE GAMMA-GLUTAMYLTRANSFERASE"/>
    <property type="match status" value="1"/>
</dbReference>
<feature type="domain" description="Transglutaminase-like" evidence="3">
    <location>
        <begin position="498"/>
        <end position="578"/>
    </location>
</feature>
<feature type="transmembrane region" description="Helical" evidence="2">
    <location>
        <begin position="242"/>
        <end position="262"/>
    </location>
</feature>
<dbReference type="InterPro" id="IPR025403">
    <property type="entry name" value="TgpA-like_C"/>
</dbReference>
<dbReference type="Pfam" id="PF11992">
    <property type="entry name" value="TgpA_N"/>
    <property type="match status" value="1"/>
</dbReference>
<evidence type="ECO:0000256" key="1">
    <source>
        <dbReference type="SAM" id="MobiDB-lite"/>
    </source>
</evidence>
<dbReference type="Pfam" id="PF13559">
    <property type="entry name" value="DUF4129"/>
    <property type="match status" value="1"/>
</dbReference>
<feature type="transmembrane region" description="Helical" evidence="2">
    <location>
        <begin position="90"/>
        <end position="110"/>
    </location>
</feature>
<dbReference type="InterPro" id="IPR021878">
    <property type="entry name" value="TgpA_N"/>
</dbReference>
<protein>
    <submittedName>
        <fullName evidence="4">DUF3488 and DUF4129 domain-containing transglutaminase family protein</fullName>
    </submittedName>
</protein>